<accession>A0ABU5CFC1</accession>
<dbReference type="InterPro" id="IPR000683">
    <property type="entry name" value="Gfo/Idh/MocA-like_OxRdtase_N"/>
</dbReference>
<dbReference type="Proteomes" id="UP001228376">
    <property type="component" value="Unassembled WGS sequence"/>
</dbReference>
<protein>
    <submittedName>
        <fullName evidence="2">Gfo/Idh/MocA family oxidoreductase</fullName>
    </submittedName>
</protein>
<proteinExistence type="predicted"/>
<dbReference type="Pfam" id="PF01408">
    <property type="entry name" value="GFO_IDH_MocA"/>
    <property type="match status" value="1"/>
</dbReference>
<dbReference type="EMBL" id="JAROCA020000001">
    <property type="protein sequence ID" value="MDY0405034.1"/>
    <property type="molecule type" value="Genomic_DNA"/>
</dbReference>
<name>A0ABU5CFC1_9BACI</name>
<dbReference type="RefSeq" id="WP_320384394.1">
    <property type="nucleotide sequence ID" value="NZ_JAROCA020000001.1"/>
</dbReference>
<sequence length="182" mass="20410">MLKAGLIGCGYISEKHIRTLAKLSNVKLVAVSDLQKEAMKNAVKNYQLLKQNQSAIAQYTDYHDMLCDIGIDFVIVAAYSGMHAAIVKEALKNHKHVLVEKPLALSLADADEIIQISEMLNKQVLVCHQLRYLPIISKLKQVIEKNNWEIFILPAYPCESIVPMIISRTLLGKEHGRKMGVC</sequence>
<dbReference type="PANTHER" id="PTHR43377">
    <property type="entry name" value="BILIVERDIN REDUCTASE A"/>
    <property type="match status" value="1"/>
</dbReference>
<gene>
    <name evidence="2" type="ORF">P5G51_006140</name>
</gene>
<evidence type="ECO:0000313" key="3">
    <source>
        <dbReference type="Proteomes" id="UP001228376"/>
    </source>
</evidence>
<dbReference type="SUPFAM" id="SSF51735">
    <property type="entry name" value="NAD(P)-binding Rossmann-fold domains"/>
    <property type="match status" value="1"/>
</dbReference>
<reference evidence="2 3" key="1">
    <citation type="submission" date="2023-10" db="EMBL/GenBank/DDBJ databases">
        <title>179-bfca-hs.</title>
        <authorList>
            <person name="Miliotis G."/>
            <person name="Sengupta P."/>
            <person name="Hameed A."/>
            <person name="Chuvochina M."/>
            <person name="Mcdonagh F."/>
            <person name="Simpson A.C."/>
            <person name="Singh N.K."/>
            <person name="Rekha P.D."/>
            <person name="Raman K."/>
            <person name="Hugenholtz P."/>
            <person name="Venkateswaran K."/>
        </authorList>
    </citation>
    <scope>NUCLEOTIDE SEQUENCE [LARGE SCALE GENOMIC DNA]</scope>
    <source>
        <strain evidence="2 3">179-BFC-A-HS</strain>
    </source>
</reference>
<evidence type="ECO:0000313" key="2">
    <source>
        <dbReference type="EMBL" id="MDY0405034.1"/>
    </source>
</evidence>
<comment type="caution">
    <text evidence="2">The sequence shown here is derived from an EMBL/GenBank/DDBJ whole genome shotgun (WGS) entry which is preliminary data.</text>
</comment>
<evidence type="ECO:0000259" key="1">
    <source>
        <dbReference type="Pfam" id="PF01408"/>
    </source>
</evidence>
<feature type="domain" description="Gfo/Idh/MocA-like oxidoreductase N-terminal" evidence="1">
    <location>
        <begin position="3"/>
        <end position="126"/>
    </location>
</feature>
<organism evidence="2 3">
    <name type="scientific">Tigheibacillus jepli</name>
    <dbReference type="NCBI Taxonomy" id="3035914"/>
    <lineage>
        <taxon>Bacteria</taxon>
        <taxon>Bacillati</taxon>
        <taxon>Bacillota</taxon>
        <taxon>Bacilli</taxon>
        <taxon>Bacillales</taxon>
        <taxon>Bacillaceae</taxon>
        <taxon>Tigheibacillus</taxon>
    </lineage>
</organism>
<dbReference type="PANTHER" id="PTHR43377:SF1">
    <property type="entry name" value="BILIVERDIN REDUCTASE A"/>
    <property type="match status" value="1"/>
</dbReference>
<dbReference type="InterPro" id="IPR051450">
    <property type="entry name" value="Gfo/Idh/MocA_Oxidoreductases"/>
</dbReference>
<keyword evidence="3" id="KW-1185">Reference proteome</keyword>
<dbReference type="Gene3D" id="3.40.50.720">
    <property type="entry name" value="NAD(P)-binding Rossmann-like Domain"/>
    <property type="match status" value="1"/>
</dbReference>
<dbReference type="InterPro" id="IPR036291">
    <property type="entry name" value="NAD(P)-bd_dom_sf"/>
</dbReference>